<keyword evidence="4" id="KW-1185">Reference proteome</keyword>
<dbReference type="PANTHER" id="PTHR14969:SF13">
    <property type="entry name" value="AT30094P"/>
    <property type="match status" value="1"/>
</dbReference>
<evidence type="ECO:0000259" key="2">
    <source>
        <dbReference type="SMART" id="SM00014"/>
    </source>
</evidence>
<feature type="transmembrane region" description="Helical" evidence="1">
    <location>
        <begin position="179"/>
        <end position="200"/>
    </location>
</feature>
<feature type="domain" description="Phosphatidic acid phosphatase type 2/haloperoxidase" evidence="2">
    <location>
        <begin position="110"/>
        <end position="221"/>
    </location>
</feature>
<feature type="transmembrane region" description="Helical" evidence="1">
    <location>
        <begin position="151"/>
        <end position="172"/>
    </location>
</feature>
<dbReference type="EMBL" id="PQWO01000012">
    <property type="protein sequence ID" value="PZD72083.1"/>
    <property type="molecule type" value="Genomic_DNA"/>
</dbReference>
<gene>
    <name evidence="3" type="ORF">C1752_03971</name>
</gene>
<organism evidence="3 4">
    <name type="scientific">Acaryochloris thomasi RCC1774</name>
    <dbReference type="NCBI Taxonomy" id="1764569"/>
    <lineage>
        <taxon>Bacteria</taxon>
        <taxon>Bacillati</taxon>
        <taxon>Cyanobacteriota</taxon>
        <taxon>Cyanophyceae</taxon>
        <taxon>Acaryochloridales</taxon>
        <taxon>Acaryochloridaceae</taxon>
        <taxon>Acaryochloris</taxon>
        <taxon>Acaryochloris thomasi</taxon>
    </lineage>
</organism>
<accession>A0A2W1JE53</accession>
<name>A0A2W1JE53_9CYAN</name>
<dbReference type="SUPFAM" id="SSF48317">
    <property type="entry name" value="Acid phosphatase/Vanadium-dependent haloperoxidase"/>
    <property type="match status" value="1"/>
</dbReference>
<reference evidence="3 4" key="1">
    <citation type="journal article" date="2018" name="Sci. Rep.">
        <title>A novel species of the marine cyanobacterium Acaryochloris with a unique pigment content and lifestyle.</title>
        <authorList>
            <person name="Partensky F."/>
            <person name="Six C."/>
            <person name="Ratin M."/>
            <person name="Garczarek L."/>
            <person name="Vaulot D."/>
            <person name="Probert I."/>
            <person name="Calteau A."/>
            <person name="Gourvil P."/>
            <person name="Marie D."/>
            <person name="Grebert T."/>
            <person name="Bouchier C."/>
            <person name="Le Panse S."/>
            <person name="Gachenot M."/>
            <person name="Rodriguez F."/>
            <person name="Garrido J.L."/>
        </authorList>
    </citation>
    <scope>NUCLEOTIDE SEQUENCE [LARGE SCALE GENOMIC DNA]</scope>
    <source>
        <strain evidence="3 4">RCC1774</strain>
    </source>
</reference>
<protein>
    <recommendedName>
        <fullName evidence="2">Phosphatidic acid phosphatase type 2/haloperoxidase domain-containing protein</fullName>
    </recommendedName>
</protein>
<sequence length="251" mass="28032">MPEQVLKRLANIWVRSFHSPLRTLVATLGTVGLGTCLLVLVAIAKLSNEVLEQEAFAFDQTTLLWIHQFANPTLDAVMLTITHLGNPVIVVPVSVGSFAWLWWQRHRAEAYVFGLNCIGGAILGIGLKLVFGKVRPQLWPQLINETTFSYPSGHALGSMILYGFLAYVLATLYPRFSVVFYSLASLLISTIGLSRLYLGVHWPTDIMGGYGIGFLWLSICVTLLKLQKLRSPQVKRPNEERFRSDDFAEPN</sequence>
<keyword evidence="1" id="KW-0812">Transmembrane</keyword>
<feature type="transmembrane region" description="Helical" evidence="1">
    <location>
        <begin position="110"/>
        <end position="131"/>
    </location>
</feature>
<feature type="transmembrane region" description="Helical" evidence="1">
    <location>
        <begin position="84"/>
        <end position="103"/>
    </location>
</feature>
<keyword evidence="1" id="KW-0472">Membrane</keyword>
<dbReference type="SMART" id="SM00014">
    <property type="entry name" value="acidPPc"/>
    <property type="match status" value="1"/>
</dbReference>
<comment type="caution">
    <text evidence="3">The sequence shown here is derived from an EMBL/GenBank/DDBJ whole genome shotgun (WGS) entry which is preliminary data.</text>
</comment>
<dbReference type="CDD" id="cd03392">
    <property type="entry name" value="PAP2_like_2"/>
    <property type="match status" value="1"/>
</dbReference>
<evidence type="ECO:0000256" key="1">
    <source>
        <dbReference type="SAM" id="Phobius"/>
    </source>
</evidence>
<proteinExistence type="predicted"/>
<dbReference type="PANTHER" id="PTHR14969">
    <property type="entry name" value="SPHINGOSINE-1-PHOSPHATE PHOSPHOHYDROLASE"/>
    <property type="match status" value="1"/>
</dbReference>
<evidence type="ECO:0000313" key="4">
    <source>
        <dbReference type="Proteomes" id="UP000248857"/>
    </source>
</evidence>
<feature type="transmembrane region" description="Helical" evidence="1">
    <location>
        <begin position="206"/>
        <end position="226"/>
    </location>
</feature>
<dbReference type="InterPro" id="IPR000326">
    <property type="entry name" value="PAP2/HPO"/>
</dbReference>
<evidence type="ECO:0000313" key="3">
    <source>
        <dbReference type="EMBL" id="PZD72083.1"/>
    </source>
</evidence>
<feature type="transmembrane region" description="Helical" evidence="1">
    <location>
        <begin position="21"/>
        <end position="44"/>
    </location>
</feature>
<dbReference type="InterPro" id="IPR036938">
    <property type="entry name" value="PAP2/HPO_sf"/>
</dbReference>
<dbReference type="Proteomes" id="UP000248857">
    <property type="component" value="Unassembled WGS sequence"/>
</dbReference>
<keyword evidence="1" id="KW-1133">Transmembrane helix</keyword>
<dbReference type="AlphaFoldDB" id="A0A2W1JE53"/>
<dbReference type="Gene3D" id="1.20.144.10">
    <property type="entry name" value="Phosphatidic acid phosphatase type 2/haloperoxidase"/>
    <property type="match status" value="1"/>
</dbReference>
<dbReference type="Pfam" id="PF01569">
    <property type="entry name" value="PAP2"/>
    <property type="match status" value="1"/>
</dbReference>